<sequence length="129" mass="13178">MMLKSLTISLMLVGVAMAYNSYRSLIPNGGSVPNPCGGASWRGVGHLAEGGTGPLNRFGADFAANNHVWDRTLCLLDSDGDGRSNGEELGDSHCHWSVISGGHLSSATGHPGICEPVGSGACASSGFTC</sequence>
<feature type="signal peptide" evidence="1">
    <location>
        <begin position="1"/>
        <end position="18"/>
    </location>
</feature>
<accession>A0A433TYN0</accession>
<dbReference type="PANTHER" id="PTHR34737">
    <property type="entry name" value="EF-HAND DOMAIN-CONTAINING PROTEIN"/>
    <property type="match status" value="1"/>
</dbReference>
<reference evidence="3 4" key="1">
    <citation type="submission" date="2019-01" db="EMBL/GenBank/DDBJ databases">
        <title>A draft genome assembly of the solar-powered sea slug Elysia chlorotica.</title>
        <authorList>
            <person name="Cai H."/>
            <person name="Li Q."/>
            <person name="Fang X."/>
            <person name="Li J."/>
            <person name="Curtis N.E."/>
            <person name="Altenburger A."/>
            <person name="Shibata T."/>
            <person name="Feng M."/>
            <person name="Maeda T."/>
            <person name="Schwartz J.A."/>
            <person name="Shigenobu S."/>
            <person name="Lundholm N."/>
            <person name="Nishiyama T."/>
            <person name="Yang H."/>
            <person name="Hasebe M."/>
            <person name="Li S."/>
            <person name="Pierce S.K."/>
            <person name="Wang J."/>
        </authorList>
    </citation>
    <scope>NUCLEOTIDE SEQUENCE [LARGE SCALE GENOMIC DNA]</scope>
    <source>
        <strain evidence="3">EC2010</strain>
        <tissue evidence="3">Whole organism of an adult</tissue>
    </source>
</reference>
<evidence type="ECO:0000313" key="4">
    <source>
        <dbReference type="Proteomes" id="UP000271974"/>
    </source>
</evidence>
<gene>
    <name evidence="3" type="ORF">EGW08_005545</name>
</gene>
<evidence type="ECO:0000313" key="3">
    <source>
        <dbReference type="EMBL" id="RUS86671.1"/>
    </source>
</evidence>
<dbReference type="STRING" id="188477.A0A433TYN0"/>
<evidence type="ECO:0000259" key="2">
    <source>
        <dbReference type="Pfam" id="PF24784"/>
    </source>
</evidence>
<organism evidence="3 4">
    <name type="scientific">Elysia chlorotica</name>
    <name type="common">Eastern emerald elysia</name>
    <name type="synonym">Sea slug</name>
    <dbReference type="NCBI Taxonomy" id="188477"/>
    <lineage>
        <taxon>Eukaryota</taxon>
        <taxon>Metazoa</taxon>
        <taxon>Spiralia</taxon>
        <taxon>Lophotrochozoa</taxon>
        <taxon>Mollusca</taxon>
        <taxon>Gastropoda</taxon>
        <taxon>Heterobranchia</taxon>
        <taxon>Euthyneura</taxon>
        <taxon>Panpulmonata</taxon>
        <taxon>Sacoglossa</taxon>
        <taxon>Placobranchoidea</taxon>
        <taxon>Plakobranchidae</taxon>
        <taxon>Elysia</taxon>
    </lineage>
</organism>
<evidence type="ECO:0000256" key="1">
    <source>
        <dbReference type="SAM" id="SignalP"/>
    </source>
</evidence>
<keyword evidence="1" id="KW-0732">Signal</keyword>
<feature type="domain" description="Temptin Cys/Cys disulfide" evidence="2">
    <location>
        <begin position="17"/>
        <end position="113"/>
    </location>
</feature>
<dbReference type="AlphaFoldDB" id="A0A433TYN0"/>
<protein>
    <recommendedName>
        <fullName evidence="2">Temptin Cys/Cys disulfide domain-containing protein</fullName>
    </recommendedName>
</protein>
<dbReference type="InterPro" id="IPR057626">
    <property type="entry name" value="S-S_Temptin"/>
</dbReference>
<comment type="caution">
    <text evidence="3">The sequence shown here is derived from an EMBL/GenBank/DDBJ whole genome shotgun (WGS) entry which is preliminary data.</text>
</comment>
<proteinExistence type="predicted"/>
<keyword evidence="4" id="KW-1185">Reference proteome</keyword>
<dbReference type="EMBL" id="RQTK01000131">
    <property type="protein sequence ID" value="RUS86671.1"/>
    <property type="molecule type" value="Genomic_DNA"/>
</dbReference>
<feature type="chain" id="PRO_5018976521" description="Temptin Cys/Cys disulfide domain-containing protein" evidence="1">
    <location>
        <begin position="19"/>
        <end position="129"/>
    </location>
</feature>
<dbReference type="InterPro" id="IPR055313">
    <property type="entry name" value="Temptin-like"/>
</dbReference>
<name>A0A433TYN0_ELYCH</name>
<dbReference type="OrthoDB" id="129121at2759"/>
<dbReference type="PANTHER" id="PTHR34737:SF2">
    <property type="entry name" value="EF-HAND DOMAIN-CONTAINING PROTEIN"/>
    <property type="match status" value="1"/>
</dbReference>
<dbReference type="Pfam" id="PF24784">
    <property type="entry name" value="Temptin_C"/>
    <property type="match status" value="1"/>
</dbReference>
<dbReference type="Proteomes" id="UP000271974">
    <property type="component" value="Unassembled WGS sequence"/>
</dbReference>